<feature type="compositionally biased region" description="Basic and acidic residues" evidence="1">
    <location>
        <begin position="1"/>
        <end position="14"/>
    </location>
</feature>
<organism evidence="2 3">
    <name type="scientific">Bosea robiniae</name>
    <dbReference type="NCBI Taxonomy" id="1036780"/>
    <lineage>
        <taxon>Bacteria</taxon>
        <taxon>Pseudomonadati</taxon>
        <taxon>Pseudomonadota</taxon>
        <taxon>Alphaproteobacteria</taxon>
        <taxon>Hyphomicrobiales</taxon>
        <taxon>Boseaceae</taxon>
        <taxon>Bosea</taxon>
    </lineage>
</organism>
<name>A0ABY0P9C4_9HYPH</name>
<evidence type="ECO:0000256" key="1">
    <source>
        <dbReference type="SAM" id="MobiDB-lite"/>
    </source>
</evidence>
<gene>
    <name evidence="2" type="ORF">SAMN05421844_11141</name>
</gene>
<comment type="caution">
    <text evidence="2">The sequence shown here is derived from an EMBL/GenBank/DDBJ whole genome shotgun (WGS) entry which is preliminary data.</text>
</comment>
<evidence type="ECO:0000313" key="2">
    <source>
        <dbReference type="EMBL" id="SDH67347.1"/>
    </source>
</evidence>
<dbReference type="RefSeq" id="WP_091862402.1">
    <property type="nucleotide sequence ID" value="NZ_FNBZ01000011.1"/>
</dbReference>
<sequence>MTDHIKNPEVDKLTGEPVSFSGTSKGEANKSASEHETAQSSLSMRDRMSKSLAMVQAAGPFALGDHKRETDEMWGEHGCSSSTRP</sequence>
<dbReference type="EMBL" id="FNBZ01000011">
    <property type="protein sequence ID" value="SDH67347.1"/>
    <property type="molecule type" value="Genomic_DNA"/>
</dbReference>
<dbReference type="Proteomes" id="UP000199468">
    <property type="component" value="Unassembled WGS sequence"/>
</dbReference>
<evidence type="ECO:0000313" key="3">
    <source>
        <dbReference type="Proteomes" id="UP000199468"/>
    </source>
</evidence>
<feature type="compositionally biased region" description="Basic and acidic residues" evidence="1">
    <location>
        <begin position="64"/>
        <end position="75"/>
    </location>
</feature>
<reference evidence="2 3" key="1">
    <citation type="submission" date="2016-10" db="EMBL/GenBank/DDBJ databases">
        <authorList>
            <person name="Varghese N."/>
            <person name="Submissions S."/>
        </authorList>
    </citation>
    <scope>NUCLEOTIDE SEQUENCE [LARGE SCALE GENOMIC DNA]</scope>
    <source>
        <strain evidence="2 3">DSM 26672</strain>
    </source>
</reference>
<feature type="region of interest" description="Disordered" evidence="1">
    <location>
        <begin position="1"/>
        <end position="85"/>
    </location>
</feature>
<proteinExistence type="predicted"/>
<keyword evidence="3" id="KW-1185">Reference proteome</keyword>
<protein>
    <submittedName>
        <fullName evidence="2">Antitoxin VapB</fullName>
    </submittedName>
</protein>
<accession>A0ABY0P9C4</accession>